<evidence type="ECO:0000256" key="1">
    <source>
        <dbReference type="SAM" id="Coils"/>
    </source>
</evidence>
<comment type="caution">
    <text evidence="3">The sequence shown here is derived from an EMBL/GenBank/DDBJ whole genome shotgun (WGS) entry which is preliminary data.</text>
</comment>
<organism evidence="3 4">
    <name type="scientific">Dichanthelium oligosanthes</name>
    <dbReference type="NCBI Taxonomy" id="888268"/>
    <lineage>
        <taxon>Eukaryota</taxon>
        <taxon>Viridiplantae</taxon>
        <taxon>Streptophyta</taxon>
        <taxon>Embryophyta</taxon>
        <taxon>Tracheophyta</taxon>
        <taxon>Spermatophyta</taxon>
        <taxon>Magnoliopsida</taxon>
        <taxon>Liliopsida</taxon>
        <taxon>Poales</taxon>
        <taxon>Poaceae</taxon>
        <taxon>PACMAD clade</taxon>
        <taxon>Panicoideae</taxon>
        <taxon>Panicodae</taxon>
        <taxon>Paniceae</taxon>
        <taxon>Dichantheliinae</taxon>
        <taxon>Dichanthelium</taxon>
    </lineage>
</organism>
<name>A0A1E5W7P4_9POAL</name>
<dbReference type="InterPro" id="IPR010422">
    <property type="entry name" value="Ccdc124/Oxs1"/>
</dbReference>
<protein>
    <submittedName>
        <fullName evidence="3">Uncharacterized protein</fullName>
    </submittedName>
</protein>
<dbReference type="STRING" id="888268.A0A1E5W7P4"/>
<reference evidence="3 4" key="1">
    <citation type="submission" date="2016-09" db="EMBL/GenBank/DDBJ databases">
        <title>The draft genome of Dichanthelium oligosanthes: A C3 panicoid grass species.</title>
        <authorList>
            <person name="Studer A.J."/>
            <person name="Schnable J.C."/>
            <person name="Brutnell T.P."/>
        </authorList>
    </citation>
    <scope>NUCLEOTIDE SEQUENCE [LARGE SCALE GENOMIC DNA]</scope>
    <source>
        <strain evidence="4">cv. Kellogg 1175</strain>
        <tissue evidence="3">Leaf</tissue>
    </source>
</reference>
<dbReference type="OrthoDB" id="76412at2759"/>
<sequence>LNRRLAEAEAAAIAEAEAAAIAEAEAAAIAASASAPSKAAACKASRVAAPPPNVTKAELARLREEEVLRLEREAEAAKKRAVRMDEEEEYERVILVANTNRDDSIIGARSVEEATARMAVVDLQAALPAKSAGEGASGWRRGPAGGGSRQVESAEELRKAGS</sequence>
<dbReference type="AlphaFoldDB" id="A0A1E5W7P4"/>
<dbReference type="EMBL" id="LWDX02018677">
    <property type="protein sequence ID" value="OEL33443.1"/>
    <property type="molecule type" value="Genomic_DNA"/>
</dbReference>
<dbReference type="GO" id="GO:0006366">
    <property type="term" value="P:transcription by RNA polymerase II"/>
    <property type="evidence" value="ECO:0007669"/>
    <property type="project" value="TreeGrafter"/>
</dbReference>
<keyword evidence="1" id="KW-0175">Coiled coil</keyword>
<dbReference type="PANTHER" id="PTHR21680:SF0">
    <property type="entry name" value="COILED-COIL DOMAIN-CONTAINING PROTEIN 124"/>
    <property type="match status" value="1"/>
</dbReference>
<accession>A0A1E5W7P4</accession>
<feature type="region of interest" description="Disordered" evidence="2">
    <location>
        <begin position="129"/>
        <end position="162"/>
    </location>
</feature>
<gene>
    <name evidence="3" type="ORF">BAE44_0005538</name>
</gene>
<dbReference type="Proteomes" id="UP000095767">
    <property type="component" value="Unassembled WGS sequence"/>
</dbReference>
<dbReference type="GO" id="GO:0005634">
    <property type="term" value="C:nucleus"/>
    <property type="evidence" value="ECO:0007669"/>
    <property type="project" value="TreeGrafter"/>
</dbReference>
<proteinExistence type="predicted"/>
<evidence type="ECO:0000256" key="2">
    <source>
        <dbReference type="SAM" id="MobiDB-lite"/>
    </source>
</evidence>
<feature type="non-terminal residue" evidence="3">
    <location>
        <position position="1"/>
    </location>
</feature>
<evidence type="ECO:0000313" key="3">
    <source>
        <dbReference type="EMBL" id="OEL33443.1"/>
    </source>
</evidence>
<feature type="non-terminal residue" evidence="3">
    <location>
        <position position="162"/>
    </location>
</feature>
<feature type="coiled-coil region" evidence="1">
    <location>
        <begin position="60"/>
        <end position="87"/>
    </location>
</feature>
<evidence type="ECO:0000313" key="4">
    <source>
        <dbReference type="Proteomes" id="UP000095767"/>
    </source>
</evidence>
<dbReference type="GO" id="GO:0003713">
    <property type="term" value="F:transcription coactivator activity"/>
    <property type="evidence" value="ECO:0007669"/>
    <property type="project" value="TreeGrafter"/>
</dbReference>
<dbReference type="PANTHER" id="PTHR21680">
    <property type="entry name" value="COILED-COIL DOMAIN-CONTAINING PROTEIN 124"/>
    <property type="match status" value="1"/>
</dbReference>
<keyword evidence="4" id="KW-1185">Reference proteome</keyword>